<feature type="non-terminal residue" evidence="1">
    <location>
        <position position="1"/>
    </location>
</feature>
<evidence type="ECO:0000313" key="1">
    <source>
        <dbReference type="EMBL" id="GAG04605.1"/>
    </source>
</evidence>
<dbReference type="EMBL" id="BARS01021525">
    <property type="protein sequence ID" value="GAG04605.1"/>
    <property type="molecule type" value="Genomic_DNA"/>
</dbReference>
<comment type="caution">
    <text evidence="1">The sequence shown here is derived from an EMBL/GenBank/DDBJ whole genome shotgun (WGS) entry which is preliminary data.</text>
</comment>
<proteinExistence type="predicted"/>
<accession>X0UGA4</accession>
<sequence>EMADHVWGGNYEIVSEGAYYARMIVQAEKEGRIGDFPYDPRLPVKTSWDIGVDAYTAVWLVQEDGEHATVIDYYETSCLTSAPMGLIEAFA</sequence>
<dbReference type="AlphaFoldDB" id="X0UGA4"/>
<name>X0UGA4_9ZZZZ</name>
<organism evidence="1">
    <name type="scientific">marine sediment metagenome</name>
    <dbReference type="NCBI Taxonomy" id="412755"/>
    <lineage>
        <taxon>unclassified sequences</taxon>
        <taxon>metagenomes</taxon>
        <taxon>ecological metagenomes</taxon>
    </lineage>
</organism>
<reference evidence="1" key="1">
    <citation type="journal article" date="2014" name="Front. Microbiol.">
        <title>High frequency of phylogenetically diverse reductive dehalogenase-homologous genes in deep subseafloor sedimentary metagenomes.</title>
        <authorList>
            <person name="Kawai M."/>
            <person name="Futagami T."/>
            <person name="Toyoda A."/>
            <person name="Takaki Y."/>
            <person name="Nishi S."/>
            <person name="Hori S."/>
            <person name="Arai W."/>
            <person name="Tsubouchi T."/>
            <person name="Morono Y."/>
            <person name="Uchiyama I."/>
            <person name="Ito T."/>
            <person name="Fujiyama A."/>
            <person name="Inagaki F."/>
            <person name="Takami H."/>
        </authorList>
    </citation>
    <scope>NUCLEOTIDE SEQUENCE</scope>
    <source>
        <strain evidence="1">Expedition CK06-06</strain>
    </source>
</reference>
<gene>
    <name evidence="1" type="ORF">S01H1_34559</name>
</gene>
<protein>
    <submittedName>
        <fullName evidence="1">Uncharacterized protein</fullName>
    </submittedName>
</protein>